<dbReference type="REBASE" id="422357">
    <property type="entry name" value="Cup12264ORF525P"/>
</dbReference>
<dbReference type="InterPro" id="IPR006935">
    <property type="entry name" value="Helicase/UvrB_N"/>
</dbReference>
<dbReference type="GO" id="GO:0005829">
    <property type="term" value="C:cytosol"/>
    <property type="evidence" value="ECO:0007669"/>
    <property type="project" value="TreeGrafter"/>
</dbReference>
<name>A0A381EHB8_CAMUP</name>
<evidence type="ECO:0000259" key="1">
    <source>
        <dbReference type="PROSITE" id="PS51192"/>
    </source>
</evidence>
<dbReference type="SUPFAM" id="SSF53335">
    <property type="entry name" value="S-adenosyl-L-methionine-dependent methyltransferases"/>
    <property type="match status" value="1"/>
</dbReference>
<gene>
    <name evidence="2" type="ORF">NCTC12264_00525</name>
</gene>
<dbReference type="EMBL" id="UFUZ01000001">
    <property type="protein sequence ID" value="SUX26303.1"/>
    <property type="molecule type" value="Genomic_DNA"/>
</dbReference>
<dbReference type="Gene3D" id="3.40.50.150">
    <property type="entry name" value="Vaccinia Virus protein VP39"/>
    <property type="match status" value="1"/>
</dbReference>
<dbReference type="Pfam" id="PF00271">
    <property type="entry name" value="Helicase_C"/>
    <property type="match status" value="1"/>
</dbReference>
<sequence length="1669" mass="192802">MHNSFETKLSKFIEDKNISKTLSEQGKIFEKLTKKILQIEPTFLNELKEVYMWGEFATKFNVDGRDIGIDLMARTHKDEWISVQCKDFQFSHRLSEGDLKGFLGLHNIEDKNGKKIIEISYRYVFHTCKTTTDHFIKSCNQASTPVKIYGFYELENLNLDWNSLKDTDINTLQISKQKKLRPYQKEALEAIKGHFLDKNEARAKVIMACGTGKSLLSIRIIDSIVSEGEIALFFAPSLALINQMLREFFRESQSESYKVFAVCSDSKVGNDEDLRAKDIDIPVISSPSNLNKHITHYLKENKKNIIFSTYQSIDIITQAQKLFKKEIKLIINDEAHRTAGYEKLSAESEKILSLWQKTHNNEFLNAKYRLYLTATPRVFSDKTKEKTKEKELNLFSMDDEDIFGKEIFSFDFNKAVEGGFLCDYKVIITFINKDSIDFSKLLTVKNKNFKIEDISQMLGLYKAICKEDLYLLGDENKTLSPFENDKDSMKRIVSFHSSINNSKFLKKNFCILDKNLDETMTEHIDGTDNASVKNAKLSWLKNDDEANFKILSNAKCLTEGIDVPSLDGVCFFDPRDSVVDIIQAVGRVMRKAPSKKYGYIILPIALSDKEIKTHEKSLNSKGFKNIWKVLKAIRSHDERLVDPQRISEVVKISSSKNAGGFERDTNETVKNQLFSLHELANEIKNAVPEKLGDANYWELYAKKVGPTMQDLTLRIEELLRNKKEVNALFESFTKALQDNLNASFVKSEALALIAQHIITKPIFSHIFPHIDFTKFDKVSFELERFYKELCKFGLQDELKNLKKFYANVQKSAEYAQSDEAKQNLIKSLYENLFKAAFKKTQEKLGIVYTPIELVDFIIYSLEFVLKKHFDKSLSDKGVNIYDPFTGTGTFITRLIQSGLLDKNLEHKYKNELWANEITLLGYYIAQINITAIMHQRLKELDPKKDEFILLDNLLFTDTFNTYTQDSKGFKGDTKLDFKAKYFAKNYAKINELKKTEFKVIMGNPPYSANQNNSNDNNANTSYPTLEKRVQETYIKKSNSTYTGKVYDTLKMAIRYASDRIEKDGVIGFVTNGSFIESNADSGLRACLEEEFDAIYIFNLRGNARLQGEARRKEGVGIFDSGSRTPVAISILIKDSKMRKAKNAKASIYYYDIGDYLNREEKLNIISDFESIEGIKAWQKITPNKDYDWINQRDYSFMELIPLGNVKTKLKPLNKENSTMQLEIFKIFSQGVVTNRDEWCINFSKKALETNMVKMIKNYNAEVNKKEKIPNYTPDMDKTRIKWTRDLLNSFAKNKKFSFYDSGLIVSSHYRPFTKCHLYLAKHFNEMLYQMPQLYPAPQTQNIEILSLEAEAVAGIKEFFKTHKYLPNLSICISGVGGGKEFSTLMSDSISEMAFMPNSQCFPLYYYEKLEPKDLEPDLFSKQEVKKNKLLSYYKRKDAIRDEALGHFRENYKNSKITKEDIFYYIYALLNHKGYIEKYKDSLSKMLPRLPLAKDFKEFVRLGRELARVHLDYEGFAKESESGAKLLKKDLAKEQTGLFAPNKLEVLKELENLSEEEFKIIKLRFLIKGEKNSIIFNDKFIIENIPAKAYNYVVNGKSGIEWIMDRYQVKQYKDSQLTNDPNHYESQSGALKGLKGGKYVLYLLLSVIEMSVKSVDLIEEISKLSIEERL</sequence>
<dbReference type="Pfam" id="PF04851">
    <property type="entry name" value="ResIII"/>
    <property type="match status" value="1"/>
</dbReference>
<dbReference type="GO" id="GO:0006304">
    <property type="term" value="P:DNA modification"/>
    <property type="evidence" value="ECO:0007669"/>
    <property type="project" value="InterPro"/>
</dbReference>
<dbReference type="InterPro" id="IPR027417">
    <property type="entry name" value="P-loop_NTPase"/>
</dbReference>
<dbReference type="Pfam" id="PF13156">
    <property type="entry name" value="Mrr_cat_2"/>
    <property type="match status" value="1"/>
</dbReference>
<dbReference type="Pfam" id="PF07669">
    <property type="entry name" value="Eco57I"/>
    <property type="match status" value="1"/>
</dbReference>
<dbReference type="SMART" id="SM00490">
    <property type="entry name" value="HELICc"/>
    <property type="match status" value="1"/>
</dbReference>
<dbReference type="PRINTS" id="PR00507">
    <property type="entry name" value="N12N6MTFRASE"/>
</dbReference>
<dbReference type="InterPro" id="IPR039442">
    <property type="entry name" value="Mrr-like_dom"/>
</dbReference>
<protein>
    <submittedName>
        <fullName evidence="2">N-6 DNA methylase</fullName>
    </submittedName>
</protein>
<keyword evidence="2" id="KW-0808">Transferase</keyword>
<dbReference type="GO" id="GO:0005524">
    <property type="term" value="F:ATP binding"/>
    <property type="evidence" value="ECO:0007669"/>
    <property type="project" value="InterPro"/>
</dbReference>
<keyword evidence="2" id="KW-0489">Methyltransferase</keyword>
<dbReference type="InterPro" id="IPR014001">
    <property type="entry name" value="Helicase_ATP-bd"/>
</dbReference>
<dbReference type="GO" id="GO:0032259">
    <property type="term" value="P:methylation"/>
    <property type="evidence" value="ECO:0007669"/>
    <property type="project" value="UniProtKB-KW"/>
</dbReference>
<dbReference type="InterPro" id="IPR029063">
    <property type="entry name" value="SAM-dependent_MTases_sf"/>
</dbReference>
<dbReference type="RefSeq" id="WP_115629307.1">
    <property type="nucleotide sequence ID" value="NZ_UFUZ01000001.1"/>
</dbReference>
<dbReference type="InterPro" id="IPR011639">
    <property type="entry name" value="MethylTrfase_TaqI-like_dom"/>
</dbReference>
<dbReference type="SUPFAM" id="SSF52540">
    <property type="entry name" value="P-loop containing nucleoside triphosphate hydrolases"/>
    <property type="match status" value="2"/>
</dbReference>
<dbReference type="PANTHER" id="PTHR47396:SF1">
    <property type="entry name" value="ATP-DEPENDENT HELICASE IRC3-RELATED"/>
    <property type="match status" value="1"/>
</dbReference>
<evidence type="ECO:0000313" key="3">
    <source>
        <dbReference type="Proteomes" id="UP000254161"/>
    </source>
</evidence>
<dbReference type="InterPro" id="IPR001650">
    <property type="entry name" value="Helicase_C-like"/>
</dbReference>
<dbReference type="InterPro" id="IPR053980">
    <property type="entry name" value="ISP_coupler"/>
</dbReference>
<dbReference type="Pfam" id="PF18135">
    <property type="entry name" value="Type_ISP_C"/>
    <property type="match status" value="1"/>
</dbReference>
<dbReference type="InterPro" id="IPR050742">
    <property type="entry name" value="Helicase_Restrict-Modif_Enz"/>
</dbReference>
<dbReference type="GO" id="GO:0009007">
    <property type="term" value="F:site-specific DNA-methyltransferase (adenine-specific) activity"/>
    <property type="evidence" value="ECO:0007669"/>
    <property type="project" value="UniProtKB-EC"/>
</dbReference>
<evidence type="ECO:0000313" key="2">
    <source>
        <dbReference type="EMBL" id="SUX26303.1"/>
    </source>
</evidence>
<dbReference type="GO" id="GO:0016787">
    <property type="term" value="F:hydrolase activity"/>
    <property type="evidence" value="ECO:0007669"/>
    <property type="project" value="InterPro"/>
</dbReference>
<organism evidence="2 3">
    <name type="scientific">Campylobacter upsaliensis</name>
    <dbReference type="NCBI Taxonomy" id="28080"/>
    <lineage>
        <taxon>Bacteria</taxon>
        <taxon>Pseudomonadati</taxon>
        <taxon>Campylobacterota</taxon>
        <taxon>Epsilonproteobacteria</taxon>
        <taxon>Campylobacterales</taxon>
        <taxon>Campylobacteraceae</taxon>
        <taxon>Campylobacter</taxon>
    </lineage>
</organism>
<dbReference type="Pfam" id="PF22240">
    <property type="entry name" value="ISP_coupler"/>
    <property type="match status" value="1"/>
</dbReference>
<proteinExistence type="predicted"/>
<dbReference type="InterPro" id="IPR041635">
    <property type="entry name" value="Type_ISP_LLaBIII_C"/>
</dbReference>
<dbReference type="Gene3D" id="3.40.50.300">
    <property type="entry name" value="P-loop containing nucleotide triphosphate hydrolases"/>
    <property type="match status" value="2"/>
</dbReference>
<accession>A0A381EHB8</accession>
<feature type="domain" description="Helicase ATP-binding" evidence="1">
    <location>
        <begin position="194"/>
        <end position="394"/>
    </location>
</feature>
<dbReference type="SMART" id="SM00487">
    <property type="entry name" value="DEXDc"/>
    <property type="match status" value="1"/>
</dbReference>
<dbReference type="GO" id="GO:0003677">
    <property type="term" value="F:DNA binding"/>
    <property type="evidence" value="ECO:0007669"/>
    <property type="project" value="InterPro"/>
</dbReference>
<dbReference type="Proteomes" id="UP000254161">
    <property type="component" value="Unassembled WGS sequence"/>
</dbReference>
<dbReference type="CDD" id="cd18785">
    <property type="entry name" value="SF2_C"/>
    <property type="match status" value="1"/>
</dbReference>
<dbReference type="PANTHER" id="PTHR47396">
    <property type="entry name" value="TYPE I RESTRICTION ENZYME ECOKI R PROTEIN"/>
    <property type="match status" value="1"/>
</dbReference>
<reference evidence="2 3" key="1">
    <citation type="submission" date="2018-06" db="EMBL/GenBank/DDBJ databases">
        <authorList>
            <consortium name="Pathogen Informatics"/>
            <person name="Doyle S."/>
        </authorList>
    </citation>
    <scope>NUCLEOTIDE SEQUENCE [LARGE SCALE GENOMIC DNA]</scope>
    <source>
        <strain evidence="2 3">NCTC12264</strain>
    </source>
</reference>
<dbReference type="PROSITE" id="PS51192">
    <property type="entry name" value="HELICASE_ATP_BIND_1"/>
    <property type="match status" value="1"/>
</dbReference>